<reference evidence="2 3" key="2">
    <citation type="submission" date="2007-04" db="EMBL/GenBank/DDBJ databases">
        <title>Draft genome sequence of Dorea longicatena (DSM 13814).</title>
        <authorList>
            <person name="Sudarsanam P."/>
            <person name="Ley R."/>
            <person name="Guruge J."/>
            <person name="Turnbaugh P.J."/>
            <person name="Mahowald M."/>
            <person name="Liep D."/>
            <person name="Gordon J."/>
        </authorList>
    </citation>
    <scope>NUCLEOTIDE SEQUENCE [LARGE SCALE GENOMIC DNA]</scope>
    <source>
        <strain evidence="2 3">DSM 13814</strain>
    </source>
</reference>
<gene>
    <name evidence="2" type="ORF">DORLON_01262</name>
</gene>
<feature type="region of interest" description="Disordered" evidence="1">
    <location>
        <begin position="1"/>
        <end position="28"/>
    </location>
</feature>
<protein>
    <submittedName>
        <fullName evidence="2">Uncharacterized protein</fullName>
    </submittedName>
</protein>
<evidence type="ECO:0000256" key="1">
    <source>
        <dbReference type="SAM" id="MobiDB-lite"/>
    </source>
</evidence>
<sequence length="41" mass="4631">MQKVKIKEENEGGQQTVATVGGNRQEKRKGLCRISSMRQLN</sequence>
<dbReference type="HOGENOM" id="CLU_3269190_0_0_9"/>
<evidence type="ECO:0000313" key="2">
    <source>
        <dbReference type="EMBL" id="EDM63251.1"/>
    </source>
</evidence>
<dbReference type="AlphaFoldDB" id="A6BG40"/>
<accession>A6BG40</accession>
<dbReference type="EMBL" id="AAXB02000005">
    <property type="protein sequence ID" value="EDM63251.1"/>
    <property type="molecule type" value="Genomic_DNA"/>
</dbReference>
<reference evidence="2 3" key="1">
    <citation type="submission" date="2007-03" db="EMBL/GenBank/DDBJ databases">
        <authorList>
            <person name="Fulton L."/>
            <person name="Clifton S."/>
            <person name="Fulton B."/>
            <person name="Xu J."/>
            <person name="Minx P."/>
            <person name="Pepin K.H."/>
            <person name="Johnson M."/>
            <person name="Thiruvilangam P."/>
            <person name="Bhonagiri V."/>
            <person name="Nash W.E."/>
            <person name="Mardis E.R."/>
            <person name="Wilson R.K."/>
        </authorList>
    </citation>
    <scope>NUCLEOTIDE SEQUENCE [LARGE SCALE GENOMIC DNA]</scope>
    <source>
        <strain evidence="2 3">DSM 13814</strain>
    </source>
</reference>
<evidence type="ECO:0000313" key="3">
    <source>
        <dbReference type="Proteomes" id="UP000004016"/>
    </source>
</evidence>
<name>A6BG40_9FIRM</name>
<dbReference type="Proteomes" id="UP000004016">
    <property type="component" value="Unassembled WGS sequence"/>
</dbReference>
<proteinExistence type="predicted"/>
<feature type="compositionally biased region" description="Basic and acidic residues" evidence="1">
    <location>
        <begin position="1"/>
        <end position="10"/>
    </location>
</feature>
<organism evidence="2 3">
    <name type="scientific">Dorea longicatena DSM 13814</name>
    <dbReference type="NCBI Taxonomy" id="411462"/>
    <lineage>
        <taxon>Bacteria</taxon>
        <taxon>Bacillati</taxon>
        <taxon>Bacillota</taxon>
        <taxon>Clostridia</taxon>
        <taxon>Lachnospirales</taxon>
        <taxon>Lachnospiraceae</taxon>
        <taxon>Dorea</taxon>
    </lineage>
</organism>
<comment type="caution">
    <text evidence="2">The sequence shown here is derived from an EMBL/GenBank/DDBJ whole genome shotgun (WGS) entry which is preliminary data.</text>
</comment>